<dbReference type="Proteomes" id="UP000054561">
    <property type="component" value="Unassembled WGS sequence"/>
</dbReference>
<evidence type="ECO:0000256" key="1">
    <source>
        <dbReference type="SAM" id="MobiDB-lite"/>
    </source>
</evidence>
<dbReference type="OMA" id="PHSIHTD"/>
<feature type="region of interest" description="Disordered" evidence="1">
    <location>
        <begin position="198"/>
        <end position="248"/>
    </location>
</feature>
<dbReference type="VEuPathDB" id="PlasmoDB:AK88_00851"/>
<protein>
    <recommendedName>
        <fullName evidence="2">SET domain-containing protein</fullName>
    </recommendedName>
</protein>
<dbReference type="CDD" id="cd20071">
    <property type="entry name" value="SET_SMYD"/>
    <property type="match status" value="1"/>
</dbReference>
<dbReference type="PROSITE" id="PS50280">
    <property type="entry name" value="SET"/>
    <property type="match status" value="1"/>
</dbReference>
<dbReference type="SUPFAM" id="SSF82199">
    <property type="entry name" value="SET domain"/>
    <property type="match status" value="1"/>
</dbReference>
<dbReference type="OrthoDB" id="1028014at2759"/>
<evidence type="ECO:0000259" key="2">
    <source>
        <dbReference type="PROSITE" id="PS50280"/>
    </source>
</evidence>
<dbReference type="PANTHER" id="PTHR12197:SF292">
    <property type="entry name" value="SET DOMAIN-CONTAINING PROTEIN"/>
    <property type="match status" value="1"/>
</dbReference>
<dbReference type="EMBL" id="KQ001651">
    <property type="protein sequence ID" value="KJP89408.1"/>
    <property type="molecule type" value="Genomic_DNA"/>
</dbReference>
<proteinExistence type="predicted"/>
<accession>A0A0D9QR38</accession>
<dbReference type="Gene3D" id="2.170.270.10">
    <property type="entry name" value="SET domain"/>
    <property type="match status" value="1"/>
</dbReference>
<gene>
    <name evidence="3" type="ORF">AK88_00851</name>
</gene>
<dbReference type="Pfam" id="PF00856">
    <property type="entry name" value="SET"/>
    <property type="match status" value="1"/>
</dbReference>
<feature type="domain" description="SET" evidence="2">
    <location>
        <begin position="319"/>
        <end position="521"/>
    </location>
</feature>
<dbReference type="GeneID" id="24266165"/>
<dbReference type="InterPro" id="IPR046341">
    <property type="entry name" value="SET_dom_sf"/>
</dbReference>
<dbReference type="AlphaFoldDB" id="A0A0D9QR38"/>
<reference evidence="3 4" key="1">
    <citation type="submission" date="2014-03" db="EMBL/GenBank/DDBJ databases">
        <title>The Genome Sequence of Plasmodium fragile nilgiri.</title>
        <authorList>
            <consortium name="The Broad Institute Genomics Platform"/>
            <consortium name="The Broad Institute Genome Sequencing Center for Infectious Disease"/>
            <person name="Neafsey D."/>
            <person name="Duraisingh M."/>
            <person name="Young S.K."/>
            <person name="Zeng Q."/>
            <person name="Gargeya S."/>
            <person name="Abouelleil A."/>
            <person name="Alvarado L."/>
            <person name="Chapman S.B."/>
            <person name="Gainer-Dewar J."/>
            <person name="Goldberg J."/>
            <person name="Griggs A."/>
            <person name="Gujja S."/>
            <person name="Hansen M."/>
            <person name="Howarth C."/>
            <person name="Imamovic A."/>
            <person name="Larimer J."/>
            <person name="Pearson M."/>
            <person name="Poon T.W."/>
            <person name="Priest M."/>
            <person name="Roberts A."/>
            <person name="Saif S."/>
            <person name="Shea T."/>
            <person name="Sykes S."/>
            <person name="Wortman J."/>
            <person name="Nusbaum C."/>
            <person name="Birren B."/>
        </authorList>
    </citation>
    <scope>NUCLEOTIDE SEQUENCE [LARGE SCALE GENOMIC DNA]</scope>
    <source>
        <strain evidence="4">nilgiri</strain>
    </source>
</reference>
<dbReference type="RefSeq" id="XP_012333918.1">
    <property type="nucleotide sequence ID" value="XM_012478495.1"/>
</dbReference>
<evidence type="ECO:0000313" key="4">
    <source>
        <dbReference type="Proteomes" id="UP000054561"/>
    </source>
</evidence>
<dbReference type="PANTHER" id="PTHR12197">
    <property type="entry name" value="HISTONE-LYSINE N-METHYLTRANSFERASE SMYD"/>
    <property type="match status" value="1"/>
</dbReference>
<organism evidence="3 4">
    <name type="scientific">Plasmodium fragile</name>
    <dbReference type="NCBI Taxonomy" id="5857"/>
    <lineage>
        <taxon>Eukaryota</taxon>
        <taxon>Sar</taxon>
        <taxon>Alveolata</taxon>
        <taxon>Apicomplexa</taxon>
        <taxon>Aconoidasida</taxon>
        <taxon>Haemosporida</taxon>
        <taxon>Plasmodiidae</taxon>
        <taxon>Plasmodium</taxon>
        <taxon>Plasmodium (Plasmodium)</taxon>
    </lineage>
</organism>
<name>A0A0D9QR38_PLAFR</name>
<feature type="region of interest" description="Disordered" evidence="1">
    <location>
        <begin position="620"/>
        <end position="641"/>
    </location>
</feature>
<evidence type="ECO:0000313" key="3">
    <source>
        <dbReference type="EMBL" id="KJP89408.1"/>
    </source>
</evidence>
<dbReference type="InterPro" id="IPR001214">
    <property type="entry name" value="SET_dom"/>
</dbReference>
<keyword evidence="4" id="KW-1185">Reference proteome</keyword>
<feature type="region of interest" description="Disordered" evidence="1">
    <location>
        <begin position="140"/>
        <end position="175"/>
    </location>
</feature>
<dbReference type="InterPro" id="IPR050869">
    <property type="entry name" value="H3K4_H4K5_MeTrfase"/>
</dbReference>
<sequence>MADNSNEVEFCSRVIKLKGKNDVCRNNQQKVRSPKVWLDYYNDVVRDDLKDIKANTIFNVKRDVLTKTIYPKNKNSALLLHNPFDFNLKRTHHANEGNGPSGVRSAHSTVCTERKKNFFFEDFVWNNELKRYVQLERVDGGQNKKHGKQSGTPRQGANCGKSTRRSKPCMGLDNRAGVINHQRGNGINLEKYTRLSGAGGLATRQRRNGPVAIRQRPIEEPSANPYGHLKGHPNSHPNERHGADDPSADPSAFLAAYQRGYHSAKPSTYTTSNYNPAVVAYPNAPTPDVAHQIEEKLKNMILAKSQALKNDTMRNNHGENILMVQDQKSGRAKIVANKRIEIGQVIFVEECVLETSILLEHLWDTFNSLDNEQRKKLDKISEYMNLGRENSSGAHTHVGGSISLPVSEELLAKPVSKMIDGNKHTTPHGGEKSPRVISYCQSGENTYEKYTRHISHRISNILKNSFISPKDKTKIMLFQYASLLNHSCFPNASYCYIDVNKICFISMRTITRYEEITISLIDELYSSIHHRRSKLIQVKNDTCFCNRCSQIIDQERHILCPFCKYSYVRKGIDPKYLKNAYHSGHHNGHHNGGRDIFHWGDESEPSSVGVFQGGAMQKGQTHKQVMSTQRDKVSSYSDTSSSEYVPFTQEKVYPQREVNKSPYHYAPGDEGGTGCYSGRPNQMEGGITNKKNMRKTGKNSQEELSMRSVSKNDTERLSMCAQKRMSTERITTWDDTSSMGEVPVGNFNIRRFEEGLNIANILMFIWNTQNERNEIGCCRFHNNEELWICDTCGEAVSSCALPVASEQNFTKVYKLLRDMISSNQLDSEHSVDYILTTIERSLIYIIGILGEKHWLYASFNYLMADLCFSICCYSSDSSKWDRYLLKGFNSFQNFLWFIQTRSPHSIHTDLVPLVLKFFLVCIYTCNYKTLYEFARSGFLELIRQKYGPWNIPFMCLYLSFEMCYAHINRTLPICREILLVLANMTRVRLFEELPPW</sequence>